<dbReference type="InterPro" id="IPR036116">
    <property type="entry name" value="FN3_sf"/>
</dbReference>
<accession>A0A285ZR47</accession>
<dbReference type="PROSITE" id="PS51257">
    <property type="entry name" value="PROKAR_LIPOPROTEIN"/>
    <property type="match status" value="1"/>
</dbReference>
<gene>
    <name evidence="2" type="ORF">SAMN06297358_0517</name>
</gene>
<keyword evidence="3" id="KW-1185">Reference proteome</keyword>
<dbReference type="Pfam" id="PF16318">
    <property type="entry name" value="DUF4957"/>
    <property type="match status" value="1"/>
</dbReference>
<evidence type="ECO:0000259" key="1">
    <source>
        <dbReference type="PROSITE" id="PS50853"/>
    </source>
</evidence>
<dbReference type="OrthoDB" id="691503at2"/>
<dbReference type="Gene3D" id="2.60.40.10">
    <property type="entry name" value="Immunoglobulins"/>
    <property type="match status" value="1"/>
</dbReference>
<dbReference type="InterPro" id="IPR003961">
    <property type="entry name" value="FN3_dom"/>
</dbReference>
<evidence type="ECO:0000313" key="3">
    <source>
        <dbReference type="Proteomes" id="UP000219281"/>
    </source>
</evidence>
<dbReference type="RefSeq" id="WP_097128339.1">
    <property type="nucleotide sequence ID" value="NZ_OCMT01000001.1"/>
</dbReference>
<dbReference type="InterPro" id="IPR032530">
    <property type="entry name" value="DUF4957"/>
</dbReference>
<organism evidence="2 3">
    <name type="scientific">Pedobacter xixiisoli</name>
    <dbReference type="NCBI Taxonomy" id="1476464"/>
    <lineage>
        <taxon>Bacteria</taxon>
        <taxon>Pseudomonadati</taxon>
        <taxon>Bacteroidota</taxon>
        <taxon>Sphingobacteriia</taxon>
        <taxon>Sphingobacteriales</taxon>
        <taxon>Sphingobacteriaceae</taxon>
        <taxon>Pedobacter</taxon>
    </lineage>
</organism>
<dbReference type="Proteomes" id="UP000219281">
    <property type="component" value="Unassembled WGS sequence"/>
</dbReference>
<name>A0A285ZR47_9SPHI</name>
<dbReference type="InterPro" id="IPR011050">
    <property type="entry name" value="Pectin_lyase_fold/virulence"/>
</dbReference>
<dbReference type="SUPFAM" id="SSF51126">
    <property type="entry name" value="Pectin lyase-like"/>
    <property type="match status" value="1"/>
</dbReference>
<dbReference type="AlphaFoldDB" id="A0A285ZR47"/>
<sequence length="546" mass="59337">MKTKIFFKNGWYLLLAVILSTAIYSCKKSDPNEGLEAPRIFKPSGITVRAAETSAKITWTAPLLTSNLKLSYAAEFSQDSTFATSEFTMQVDTAGLTVGEEKIKVRKKYYVRVKALSTNGQPESNWMVSRSFTITGEQYFLPLYEPKVRETQARFNWIKSSILNKIVITKKDGASTDHVINGNDGLTVITGLEAGTAYQAEIFEGTKSKGYLEFATRAAVTYHAVLNPGDDLVAAVTAAPNNAIIGLNPGTYSAGTSNFQIDQKSITLRSISGEPTNTKINFKEFVLNGTGAGIKFDGVELDGAASASLYFLNLVSGNNNADVANFEPISIYNCIVHNATTSLFRANRGASAGSYKMDNITINYSLIYDIGSTLGYHFLHLDKLQFNTLNVKNSTLYNIGRAFLTCSTVIPSNNATINIDYCTFNNFGASNHYALMDAGSNPVRFNFTNNIITNVPRSGATVNADALRATGAGSGVVFSNNNVFNFKASGTGANLNFPSNITVQANNLSENLNWVYTTVDFKIPNPSPLRTASTKSSPIGDPRWIY</sequence>
<dbReference type="EMBL" id="OCMT01000001">
    <property type="protein sequence ID" value="SOD12146.1"/>
    <property type="molecule type" value="Genomic_DNA"/>
</dbReference>
<dbReference type="PROSITE" id="PS50853">
    <property type="entry name" value="FN3"/>
    <property type="match status" value="1"/>
</dbReference>
<dbReference type="InterPro" id="IPR013783">
    <property type="entry name" value="Ig-like_fold"/>
</dbReference>
<evidence type="ECO:0000313" key="2">
    <source>
        <dbReference type="EMBL" id="SOD12146.1"/>
    </source>
</evidence>
<dbReference type="SUPFAM" id="SSF49265">
    <property type="entry name" value="Fibronectin type III"/>
    <property type="match status" value="1"/>
</dbReference>
<protein>
    <recommendedName>
        <fullName evidence="1">Fibronectin type-III domain-containing protein</fullName>
    </recommendedName>
</protein>
<reference evidence="3" key="1">
    <citation type="submission" date="2017-09" db="EMBL/GenBank/DDBJ databases">
        <authorList>
            <person name="Varghese N."/>
            <person name="Submissions S."/>
        </authorList>
    </citation>
    <scope>NUCLEOTIDE SEQUENCE [LARGE SCALE GENOMIC DNA]</scope>
    <source>
        <strain evidence="3">CGMCC 1.12803</strain>
    </source>
</reference>
<feature type="domain" description="Fibronectin type-III" evidence="1">
    <location>
        <begin position="37"/>
        <end position="138"/>
    </location>
</feature>
<proteinExistence type="predicted"/>